<dbReference type="InterPro" id="IPR035681">
    <property type="entry name" value="ComA-like_MBL"/>
</dbReference>
<feature type="transmembrane region" description="Helical" evidence="6">
    <location>
        <begin position="231"/>
        <end position="253"/>
    </location>
</feature>
<keyword evidence="2" id="KW-1003">Cell membrane</keyword>
<keyword evidence="4 6" id="KW-1133">Transmembrane helix</keyword>
<evidence type="ECO:0000256" key="3">
    <source>
        <dbReference type="ARBA" id="ARBA00022692"/>
    </source>
</evidence>
<feature type="transmembrane region" description="Helical" evidence="6">
    <location>
        <begin position="6"/>
        <end position="25"/>
    </location>
</feature>
<evidence type="ECO:0000256" key="6">
    <source>
        <dbReference type="SAM" id="Phobius"/>
    </source>
</evidence>
<dbReference type="NCBIfam" id="TIGR00360">
    <property type="entry name" value="ComEC_N-term"/>
    <property type="match status" value="1"/>
</dbReference>
<dbReference type="InterPro" id="IPR001279">
    <property type="entry name" value="Metallo-B-lactamas"/>
</dbReference>
<organism evidence="8 9">
    <name type="scientific">Rodentibacter heidelbergensis</name>
    <dbReference type="NCBI Taxonomy" id="1908258"/>
    <lineage>
        <taxon>Bacteria</taxon>
        <taxon>Pseudomonadati</taxon>
        <taxon>Pseudomonadota</taxon>
        <taxon>Gammaproteobacteria</taxon>
        <taxon>Pasteurellales</taxon>
        <taxon>Pasteurellaceae</taxon>
        <taxon>Rodentibacter</taxon>
    </lineage>
</organism>
<dbReference type="STRING" id="1908258.BKK48_01265"/>
<feature type="domain" description="Metallo-beta-lactamase" evidence="7">
    <location>
        <begin position="555"/>
        <end position="737"/>
    </location>
</feature>
<protein>
    <submittedName>
        <fullName evidence="8">DNA internalization-related competence protein ComEC/Rec2</fullName>
    </submittedName>
</protein>
<dbReference type="NCBIfam" id="TIGR00361">
    <property type="entry name" value="ComEC_Rec2"/>
    <property type="match status" value="1"/>
</dbReference>
<evidence type="ECO:0000256" key="1">
    <source>
        <dbReference type="ARBA" id="ARBA00004651"/>
    </source>
</evidence>
<feature type="transmembrane region" description="Helical" evidence="6">
    <location>
        <begin position="62"/>
        <end position="80"/>
    </location>
</feature>
<dbReference type="InterPro" id="IPR004797">
    <property type="entry name" value="Competence_ComEC/Rec2"/>
</dbReference>
<accession>A0A1V3IBM4</accession>
<dbReference type="SUPFAM" id="SSF56281">
    <property type="entry name" value="Metallo-hydrolase/oxidoreductase"/>
    <property type="match status" value="1"/>
</dbReference>
<evidence type="ECO:0000313" key="8">
    <source>
        <dbReference type="EMBL" id="OOF37584.1"/>
    </source>
</evidence>
<proteinExistence type="predicted"/>
<dbReference type="SMART" id="SM00849">
    <property type="entry name" value="Lactamase_B"/>
    <property type="match status" value="1"/>
</dbReference>
<comment type="caution">
    <text evidence="8">The sequence shown here is derived from an EMBL/GenBank/DDBJ whole genome shotgun (WGS) entry which is preliminary data.</text>
</comment>
<keyword evidence="9" id="KW-1185">Reference proteome</keyword>
<feature type="transmembrane region" description="Helical" evidence="6">
    <location>
        <begin position="377"/>
        <end position="400"/>
    </location>
</feature>
<dbReference type="Pfam" id="PF13567">
    <property type="entry name" value="DUF4131"/>
    <property type="match status" value="1"/>
</dbReference>
<feature type="transmembrane region" description="Helical" evidence="6">
    <location>
        <begin position="265"/>
        <end position="285"/>
    </location>
</feature>
<dbReference type="Proteomes" id="UP000189437">
    <property type="component" value="Unassembled WGS sequence"/>
</dbReference>
<evidence type="ECO:0000313" key="9">
    <source>
        <dbReference type="Proteomes" id="UP000189437"/>
    </source>
</evidence>
<dbReference type="GO" id="GO:0005886">
    <property type="term" value="C:plasma membrane"/>
    <property type="evidence" value="ECO:0007669"/>
    <property type="project" value="UniProtKB-SubCell"/>
</dbReference>
<dbReference type="AlphaFoldDB" id="A0A1V3IBM4"/>
<sequence length="799" mass="90407">MPLTVFTFATSLIVASLSLVFLPDFMLITGKTMLWCNGILSFVTGCLYWFKKWGFARIGLHLNILILALGYSHSFALDLLHQAEKIAVRKQTLSFTIEEILHQQEYQTLIVSAALEAGEKPQRIFLNWKAKEKPFLGERWQGVVALRPLSARLNFGGFDRQQWYFSKRVIATGSLKSAVKIDDDFSWREKKLQQALKQTEDLSSQGLLMALAFGERAWLDNSRWQVYRQTNTAHLIAISGLHIGLAMGGGFLLMRIVQFFLPSRLISPFLPLLCGVIFAAFYAYLAGISLPTFRAISALVLVLGLQLSRNYYSPFRLFICVVAFLLFCDPLMPLSTSFWLSIGAVGCLIIWYRYVPLSLFQWQYRPFSRPFSRKVRWILGIFHLQFGLLLLFTPLQIYLFNGVSLNGFLANFIAVPLYSFFLIPLILFAVLTNGAFSSWQWANSLVEWVTQILAFFQGYWFSVSLNLSFIVTALAACFFLLFIHFLYREKATIPQMGITQSAQFFTLSSHHGLSPFEKKQAIGGATVIIVLSLLTVAIRQYSKPIWQLDTLDVGQGLATLIVKNGRGILYDSGAAWKSGTMAALEILPYLQREGIVLDRLILSHDDNDHSGGAKAILQRFPHIPLTSPSEKNYGETDRTFCVAGNAWEWQGIRFQVLSPQKSVKRADNPDSCVIFLDDGKYKVLLTGDAEIQNERIFARTLGKIDVLQVGHHGSKTSTGEVLLSHTKPTLAIISSGRWNPWQFPHQAVIARLKRHQSHIENTAISGQIRVSFYQKQWKIDRARTAFSPWYVRVIGLSTE</sequence>
<dbReference type="Pfam" id="PF00753">
    <property type="entry name" value="Lactamase_B"/>
    <property type="match status" value="1"/>
</dbReference>
<dbReference type="Pfam" id="PF03772">
    <property type="entry name" value="Competence"/>
    <property type="match status" value="1"/>
</dbReference>
<feature type="transmembrane region" description="Helical" evidence="6">
    <location>
        <begin position="467"/>
        <end position="487"/>
    </location>
</feature>
<dbReference type="InterPro" id="IPR004477">
    <property type="entry name" value="ComEC_N"/>
</dbReference>
<gene>
    <name evidence="8" type="ORF">BKK48_01265</name>
</gene>
<comment type="subcellular location">
    <subcellularLocation>
        <location evidence="1">Cell membrane</location>
        <topology evidence="1">Multi-pass membrane protein</topology>
    </subcellularLocation>
</comment>
<dbReference type="EMBL" id="MLHH01000003">
    <property type="protein sequence ID" value="OOF37584.1"/>
    <property type="molecule type" value="Genomic_DNA"/>
</dbReference>
<dbReference type="CDD" id="cd07731">
    <property type="entry name" value="ComA-like_MBL-fold"/>
    <property type="match status" value="1"/>
</dbReference>
<feature type="transmembrane region" description="Helical" evidence="6">
    <location>
        <begin position="315"/>
        <end position="332"/>
    </location>
</feature>
<evidence type="ECO:0000256" key="5">
    <source>
        <dbReference type="ARBA" id="ARBA00023136"/>
    </source>
</evidence>
<evidence type="ECO:0000256" key="2">
    <source>
        <dbReference type="ARBA" id="ARBA00022475"/>
    </source>
</evidence>
<dbReference type="InterPro" id="IPR052159">
    <property type="entry name" value="Competence_DNA_uptake"/>
</dbReference>
<reference evidence="8 9" key="1">
    <citation type="submission" date="2016-10" db="EMBL/GenBank/DDBJ databases">
        <title>Rodentibacter gen. nov. and new species.</title>
        <authorList>
            <person name="Christensen H."/>
        </authorList>
    </citation>
    <scope>NUCLEOTIDE SEQUENCE [LARGE SCALE GENOMIC DNA]</scope>
    <source>
        <strain evidence="8 9">Ac69</strain>
    </source>
</reference>
<feature type="transmembrane region" description="Helical" evidence="6">
    <location>
        <begin position="338"/>
        <end position="356"/>
    </location>
</feature>
<evidence type="ECO:0000259" key="7">
    <source>
        <dbReference type="SMART" id="SM00849"/>
    </source>
</evidence>
<feature type="transmembrane region" description="Helical" evidence="6">
    <location>
        <begin position="412"/>
        <end position="432"/>
    </location>
</feature>
<dbReference type="OrthoDB" id="9761531at2"/>
<name>A0A1V3IBM4_9PAST</name>
<dbReference type="PANTHER" id="PTHR30619">
    <property type="entry name" value="DNA INTERNALIZATION/COMPETENCE PROTEIN COMEC/REC2"/>
    <property type="match status" value="1"/>
</dbReference>
<keyword evidence="3 6" id="KW-0812">Transmembrane</keyword>
<dbReference type="InterPro" id="IPR025405">
    <property type="entry name" value="DUF4131"/>
</dbReference>
<evidence type="ECO:0000256" key="4">
    <source>
        <dbReference type="ARBA" id="ARBA00022989"/>
    </source>
</evidence>
<dbReference type="RefSeq" id="WP_077426407.1">
    <property type="nucleotide sequence ID" value="NZ_MLHH01000003.1"/>
</dbReference>
<feature type="transmembrane region" description="Helical" evidence="6">
    <location>
        <begin position="444"/>
        <end position="461"/>
    </location>
</feature>
<feature type="transmembrane region" description="Helical" evidence="6">
    <location>
        <begin position="521"/>
        <end position="538"/>
    </location>
</feature>
<keyword evidence="5 6" id="KW-0472">Membrane</keyword>
<dbReference type="PANTHER" id="PTHR30619:SF1">
    <property type="entry name" value="RECOMBINATION PROTEIN 2"/>
    <property type="match status" value="1"/>
</dbReference>
<dbReference type="Gene3D" id="3.60.15.10">
    <property type="entry name" value="Ribonuclease Z/Hydroxyacylglutathione hydrolase-like"/>
    <property type="match status" value="1"/>
</dbReference>
<dbReference type="InterPro" id="IPR036866">
    <property type="entry name" value="RibonucZ/Hydroxyglut_hydro"/>
</dbReference>
<dbReference type="GO" id="GO:0030420">
    <property type="term" value="P:establishment of competence for transformation"/>
    <property type="evidence" value="ECO:0007669"/>
    <property type="project" value="InterPro"/>
</dbReference>